<protein>
    <submittedName>
        <fullName evidence="1">Uncharacterized protein</fullName>
    </submittedName>
</protein>
<name>A0A8X6Q9U7_NEPPI</name>
<dbReference type="OrthoDB" id="10439470at2759"/>
<dbReference type="AlphaFoldDB" id="A0A8X6Q9U7"/>
<reference evidence="1" key="1">
    <citation type="submission" date="2020-08" db="EMBL/GenBank/DDBJ databases">
        <title>Multicomponent nature underlies the extraordinary mechanical properties of spider dragline silk.</title>
        <authorList>
            <person name="Kono N."/>
            <person name="Nakamura H."/>
            <person name="Mori M."/>
            <person name="Yoshida Y."/>
            <person name="Ohtoshi R."/>
            <person name="Malay A.D."/>
            <person name="Moran D.A.P."/>
            <person name="Tomita M."/>
            <person name="Numata K."/>
            <person name="Arakawa K."/>
        </authorList>
    </citation>
    <scope>NUCLEOTIDE SEQUENCE</scope>
</reference>
<gene>
    <name evidence="1" type="ORF">NPIL_492371</name>
</gene>
<evidence type="ECO:0000313" key="2">
    <source>
        <dbReference type="Proteomes" id="UP000887013"/>
    </source>
</evidence>
<keyword evidence="2" id="KW-1185">Reference proteome</keyword>
<accession>A0A8X6Q9U7</accession>
<dbReference type="EMBL" id="BMAW01027646">
    <property type="protein sequence ID" value="GFU03151.1"/>
    <property type="molecule type" value="Genomic_DNA"/>
</dbReference>
<dbReference type="Proteomes" id="UP000887013">
    <property type="component" value="Unassembled WGS sequence"/>
</dbReference>
<sequence>MCKLIHYLHQHVKNTTTLPHESPFIIDYENELILNEVAKKKKKSQTLSLEHRKDEIKRKCLELIDSLKSYRQCDVLERILKSIPPQLAAADILHAQEIHFRTTNKGIPSNKNIIPQRFSSAKKKRKLTKTSTVTSQNEDNNTILNIILEHKNLTRSPTEES</sequence>
<comment type="caution">
    <text evidence="1">The sequence shown here is derived from an EMBL/GenBank/DDBJ whole genome shotgun (WGS) entry which is preliminary data.</text>
</comment>
<proteinExistence type="predicted"/>
<organism evidence="1 2">
    <name type="scientific">Nephila pilipes</name>
    <name type="common">Giant wood spider</name>
    <name type="synonym">Nephila maculata</name>
    <dbReference type="NCBI Taxonomy" id="299642"/>
    <lineage>
        <taxon>Eukaryota</taxon>
        <taxon>Metazoa</taxon>
        <taxon>Ecdysozoa</taxon>
        <taxon>Arthropoda</taxon>
        <taxon>Chelicerata</taxon>
        <taxon>Arachnida</taxon>
        <taxon>Araneae</taxon>
        <taxon>Araneomorphae</taxon>
        <taxon>Entelegynae</taxon>
        <taxon>Araneoidea</taxon>
        <taxon>Nephilidae</taxon>
        <taxon>Nephila</taxon>
    </lineage>
</organism>
<evidence type="ECO:0000313" key="1">
    <source>
        <dbReference type="EMBL" id="GFU03151.1"/>
    </source>
</evidence>